<reference evidence="1" key="1">
    <citation type="journal article" date="2020" name="Stud. Mycol.">
        <title>101 Dothideomycetes genomes: a test case for predicting lifestyles and emergence of pathogens.</title>
        <authorList>
            <person name="Haridas S."/>
            <person name="Albert R."/>
            <person name="Binder M."/>
            <person name="Bloem J."/>
            <person name="Labutti K."/>
            <person name="Salamov A."/>
            <person name="Andreopoulos B."/>
            <person name="Baker S."/>
            <person name="Barry K."/>
            <person name="Bills G."/>
            <person name="Bluhm B."/>
            <person name="Cannon C."/>
            <person name="Castanera R."/>
            <person name="Culley D."/>
            <person name="Daum C."/>
            <person name="Ezra D."/>
            <person name="Gonzalez J."/>
            <person name="Henrissat B."/>
            <person name="Kuo A."/>
            <person name="Liang C."/>
            <person name="Lipzen A."/>
            <person name="Lutzoni F."/>
            <person name="Magnuson J."/>
            <person name="Mondo S."/>
            <person name="Nolan M."/>
            <person name="Ohm R."/>
            <person name="Pangilinan J."/>
            <person name="Park H.-J."/>
            <person name="Ramirez L."/>
            <person name="Alfaro M."/>
            <person name="Sun H."/>
            <person name="Tritt A."/>
            <person name="Yoshinaga Y."/>
            <person name="Zwiers L.-H."/>
            <person name="Turgeon B."/>
            <person name="Goodwin S."/>
            <person name="Spatafora J."/>
            <person name="Crous P."/>
            <person name="Grigoriev I."/>
        </authorList>
    </citation>
    <scope>NUCLEOTIDE SEQUENCE</scope>
    <source>
        <strain evidence="1">CBS 116005</strain>
    </source>
</reference>
<accession>A0A6G1LKC2</accession>
<organism evidence="1 2">
    <name type="scientific">Teratosphaeria nubilosa</name>
    <dbReference type="NCBI Taxonomy" id="161662"/>
    <lineage>
        <taxon>Eukaryota</taxon>
        <taxon>Fungi</taxon>
        <taxon>Dikarya</taxon>
        <taxon>Ascomycota</taxon>
        <taxon>Pezizomycotina</taxon>
        <taxon>Dothideomycetes</taxon>
        <taxon>Dothideomycetidae</taxon>
        <taxon>Mycosphaerellales</taxon>
        <taxon>Teratosphaeriaceae</taxon>
        <taxon>Teratosphaeria</taxon>
    </lineage>
</organism>
<sequence length="168" mass="19186">MDASPIARLAPELRSQLYGLVLTKEQPIAVQCLRKPSENHVLISFEKQLKGPVIPLRRPLALIQTCRVVRQEARSLFYSTNEFRLKLHLNLDLPRTPADAIRAFRDCTVFPWRRRCRGASPHHLPTCLQNIRLREALRRFAAVQAAHPQARVVIDAHLLSAEYGQATQ</sequence>
<protein>
    <submittedName>
        <fullName evidence="1">Uncharacterized protein</fullName>
    </submittedName>
</protein>
<dbReference type="Proteomes" id="UP000799436">
    <property type="component" value="Unassembled WGS sequence"/>
</dbReference>
<name>A0A6G1LKC2_9PEZI</name>
<evidence type="ECO:0000313" key="1">
    <source>
        <dbReference type="EMBL" id="KAF2773060.1"/>
    </source>
</evidence>
<dbReference type="EMBL" id="ML995812">
    <property type="protein sequence ID" value="KAF2773060.1"/>
    <property type="molecule type" value="Genomic_DNA"/>
</dbReference>
<evidence type="ECO:0000313" key="2">
    <source>
        <dbReference type="Proteomes" id="UP000799436"/>
    </source>
</evidence>
<proteinExistence type="predicted"/>
<dbReference type="PANTHER" id="PTHR42085:SF1">
    <property type="entry name" value="F-BOX DOMAIN-CONTAINING PROTEIN"/>
    <property type="match status" value="1"/>
</dbReference>
<gene>
    <name evidence="1" type="ORF">EJ03DRAFT_152834</name>
</gene>
<dbReference type="PANTHER" id="PTHR42085">
    <property type="entry name" value="F-BOX DOMAIN-CONTAINING PROTEIN"/>
    <property type="match status" value="1"/>
</dbReference>
<dbReference type="OrthoDB" id="2951834at2759"/>
<dbReference type="AlphaFoldDB" id="A0A6G1LKC2"/>
<dbReference type="InterPro" id="IPR038883">
    <property type="entry name" value="AN11006-like"/>
</dbReference>
<keyword evidence="2" id="KW-1185">Reference proteome</keyword>